<evidence type="ECO:0008006" key="3">
    <source>
        <dbReference type="Google" id="ProtNLM"/>
    </source>
</evidence>
<dbReference type="SUPFAM" id="SSF51126">
    <property type="entry name" value="Pectin lyase-like"/>
    <property type="match status" value="1"/>
</dbReference>
<organism evidence="2">
    <name type="scientific">Roseihalotalea indica</name>
    <dbReference type="NCBI Taxonomy" id="2867963"/>
    <lineage>
        <taxon>Bacteria</taxon>
        <taxon>Pseudomonadati</taxon>
        <taxon>Bacteroidota</taxon>
        <taxon>Cytophagia</taxon>
        <taxon>Cytophagales</taxon>
        <taxon>Catalimonadaceae</taxon>
        <taxon>Roseihalotalea</taxon>
    </lineage>
</organism>
<evidence type="ECO:0000313" key="2">
    <source>
        <dbReference type="EMBL" id="WKN39474.1"/>
    </source>
</evidence>
<sequence length="675" mass="72376">MKKLLLFTFGLFFCFLSCYQALAQDTYFVSPPPLGNNGNDGITAPWATIKYAVENVAVGDGDTIEIASALYNEIPFTINKSISLKGTGTGAVQMVPAGGNPMAFISVTSPEVQINNLTIDGDQRVASGLVISGTDVTVRNATITGAEVGILAESTATGLTLTNNNLANNTTAAIQNNSTAIVDASFNWWGSQEQSDVTSQQSGAVDYSPWLNSGADTEGGVIGFQGDYSSLSIDGDSPIAAGGVNDLQMVADLLNSNDLLRLIDSENTYPSLTINKPLVLDIPDGQPQIDTLEINIPDANNNTLLVTGNLLVPNSLSLTAGNIETGEDAQVTLGDNIQTTNESNGLLIGSFATTPRSLASGQTLNILGVSILGGGASNALSGLVIQRISGDQGIVENNGSQSIKSRWIINANQAPSGRGLTFSWSTVFDNRLEGNDQASVVVWRQPEGSEEWEPVTQSQAISSVNDFRSVTVNANEVTGFSTWTVSDDEEPLPITLTDFSAQLEKPSVRLAWTTASEINAHFFGIERSTDGFIFEEIAQNQAAGTSNSLRNYFYIDEGVTNRLSGTLYYRLRLVDFDDSYEYSDIIAVPLTSDSDLRVHADASTATLRLFTQHLPDDQYWVQVSDVLGNVVIESSFVADEENPTFHFPLNASTQSVYVVRCFGSQALFTQKFRVE</sequence>
<proteinExistence type="predicted"/>
<dbReference type="InterPro" id="IPR011050">
    <property type="entry name" value="Pectin_lyase_fold/virulence"/>
</dbReference>
<reference evidence="2" key="1">
    <citation type="journal article" date="2023" name="Comput. Struct. Biotechnol. J.">
        <title>Discovery of a novel marine Bacteroidetes with a rich repertoire of carbohydrate-active enzymes.</title>
        <authorList>
            <person name="Chen B."/>
            <person name="Liu G."/>
            <person name="Chen Q."/>
            <person name="Wang H."/>
            <person name="Liu L."/>
            <person name="Tang K."/>
        </authorList>
    </citation>
    <scope>NUCLEOTIDE SEQUENCE</scope>
    <source>
        <strain evidence="2">TK19036</strain>
    </source>
</reference>
<name>A0AA49JHR0_9BACT</name>
<reference evidence="2" key="2">
    <citation type="journal article" date="2024" name="Antonie Van Leeuwenhoek">
        <title>Roseihalotalea indica gen. nov., sp. nov., a halophilic Bacteroidetes from mesopelagic Southwest Indian Ocean with higher carbohydrate metabolic potential.</title>
        <authorList>
            <person name="Chen B."/>
            <person name="Zhang M."/>
            <person name="Lin D."/>
            <person name="Ye J."/>
            <person name="Tang K."/>
        </authorList>
    </citation>
    <scope>NUCLEOTIDE SEQUENCE</scope>
    <source>
        <strain evidence="2">TK19036</strain>
    </source>
</reference>
<dbReference type="AlphaFoldDB" id="A0AA49JHR0"/>
<dbReference type="EMBL" id="CP120682">
    <property type="protein sequence ID" value="WKN39474.1"/>
    <property type="molecule type" value="Genomic_DNA"/>
</dbReference>
<dbReference type="InterPro" id="IPR013783">
    <property type="entry name" value="Ig-like_fold"/>
</dbReference>
<keyword evidence="1" id="KW-0732">Signal</keyword>
<dbReference type="Gene3D" id="2.60.40.10">
    <property type="entry name" value="Immunoglobulins"/>
    <property type="match status" value="1"/>
</dbReference>
<evidence type="ECO:0000256" key="1">
    <source>
        <dbReference type="SAM" id="SignalP"/>
    </source>
</evidence>
<protein>
    <recommendedName>
        <fullName evidence="3">DUF1565 domain-containing protein</fullName>
    </recommendedName>
</protein>
<feature type="chain" id="PRO_5041470126" description="DUF1565 domain-containing protein" evidence="1">
    <location>
        <begin position="24"/>
        <end position="675"/>
    </location>
</feature>
<dbReference type="Gene3D" id="2.160.20.10">
    <property type="entry name" value="Single-stranded right-handed beta-helix, Pectin lyase-like"/>
    <property type="match status" value="1"/>
</dbReference>
<gene>
    <name evidence="2" type="ORF">K4G66_12305</name>
</gene>
<dbReference type="InterPro" id="IPR012334">
    <property type="entry name" value="Pectin_lyas_fold"/>
</dbReference>
<accession>A0AA49JHR0</accession>
<feature type="signal peptide" evidence="1">
    <location>
        <begin position="1"/>
        <end position="23"/>
    </location>
</feature>